<organism evidence="2 3">
    <name type="scientific">Thyridium curvatum</name>
    <dbReference type="NCBI Taxonomy" id="1093900"/>
    <lineage>
        <taxon>Eukaryota</taxon>
        <taxon>Fungi</taxon>
        <taxon>Dikarya</taxon>
        <taxon>Ascomycota</taxon>
        <taxon>Pezizomycotina</taxon>
        <taxon>Sordariomycetes</taxon>
        <taxon>Sordariomycetidae</taxon>
        <taxon>Thyridiales</taxon>
        <taxon>Thyridiaceae</taxon>
        <taxon>Thyridium</taxon>
    </lineage>
</organism>
<feature type="compositionally biased region" description="Polar residues" evidence="1">
    <location>
        <begin position="1"/>
        <end position="20"/>
    </location>
</feature>
<sequence>MEPSLNNVAVRSGIPASQNDPAHKPDNKPNRGPAPRSRRRHLASDSFRHCLPKAGFSWPAKGFIMRSWDDDSRVCAALDACVRAFTGPAIEPLLVEMFSHASLEAAAGKIPSASLASPESNFTYTWLARVRKDVNWAIRGGKKPGCGLKVFVLLFFTIRNARLRWLDQPLNERSLPHDTRLHEAGQTGTDDDLMSTGGPREAAAETKDGSKEGGVQTQSGYQEELEHGAAAPASTVEQDECFRAGATALSSSCTVVLEQAELWRDQYGHG</sequence>
<evidence type="ECO:0000313" key="2">
    <source>
        <dbReference type="EMBL" id="TPX17805.1"/>
    </source>
</evidence>
<dbReference type="Proteomes" id="UP000319257">
    <property type="component" value="Unassembled WGS sequence"/>
</dbReference>
<dbReference type="InParanoid" id="A0A507B3W5"/>
<dbReference type="EMBL" id="SKBQ01000012">
    <property type="protein sequence ID" value="TPX17805.1"/>
    <property type="molecule type" value="Genomic_DNA"/>
</dbReference>
<feature type="compositionally biased region" description="Basic and acidic residues" evidence="1">
    <location>
        <begin position="202"/>
        <end position="211"/>
    </location>
</feature>
<evidence type="ECO:0000313" key="3">
    <source>
        <dbReference type="Proteomes" id="UP000319257"/>
    </source>
</evidence>
<dbReference type="GeneID" id="41970353"/>
<feature type="region of interest" description="Disordered" evidence="1">
    <location>
        <begin position="1"/>
        <end position="41"/>
    </location>
</feature>
<protein>
    <submittedName>
        <fullName evidence="2">Uncharacterized protein</fullName>
    </submittedName>
</protein>
<accession>A0A507B3W5</accession>
<keyword evidence="3" id="KW-1185">Reference proteome</keyword>
<evidence type="ECO:0000256" key="1">
    <source>
        <dbReference type="SAM" id="MobiDB-lite"/>
    </source>
</evidence>
<gene>
    <name evidence="2" type="ORF">E0L32_002906</name>
</gene>
<dbReference type="RefSeq" id="XP_030999516.1">
    <property type="nucleotide sequence ID" value="XM_031137147.1"/>
</dbReference>
<proteinExistence type="predicted"/>
<reference evidence="2 3" key="1">
    <citation type="submission" date="2019-06" db="EMBL/GenBank/DDBJ databases">
        <title>Draft genome sequence of the filamentous fungus Phialemoniopsis curvata isolated from diesel fuel.</title>
        <authorList>
            <person name="Varaljay V.A."/>
            <person name="Lyon W.J."/>
            <person name="Crouch A.L."/>
            <person name="Drake C.E."/>
            <person name="Hollomon J.M."/>
            <person name="Nadeau L.J."/>
            <person name="Nunn H.S."/>
            <person name="Stevenson B.S."/>
            <person name="Bojanowski C.L."/>
            <person name="Crookes-Goodson W.J."/>
        </authorList>
    </citation>
    <scope>NUCLEOTIDE SEQUENCE [LARGE SCALE GENOMIC DNA]</scope>
    <source>
        <strain evidence="2 3">D216</strain>
    </source>
</reference>
<dbReference type="AlphaFoldDB" id="A0A507B3W5"/>
<comment type="caution">
    <text evidence="2">The sequence shown here is derived from an EMBL/GenBank/DDBJ whole genome shotgun (WGS) entry which is preliminary data.</text>
</comment>
<name>A0A507B3W5_9PEZI</name>
<feature type="region of interest" description="Disordered" evidence="1">
    <location>
        <begin position="176"/>
        <end position="233"/>
    </location>
</feature>